<gene>
    <name evidence="1" type="ORF">J3R73_002976</name>
</gene>
<dbReference type="Proteomes" id="UP001237448">
    <property type="component" value="Unassembled WGS sequence"/>
</dbReference>
<evidence type="ECO:0000313" key="2">
    <source>
        <dbReference type="Proteomes" id="UP001237448"/>
    </source>
</evidence>
<accession>A0ABU0FEZ2</accession>
<dbReference type="EMBL" id="JAUSVK010000001">
    <property type="protein sequence ID" value="MDQ0393184.1"/>
    <property type="molecule type" value="Genomic_DNA"/>
</dbReference>
<proteinExistence type="predicted"/>
<organism evidence="1 2">
    <name type="scientific">Labrys monachus</name>
    <dbReference type="NCBI Taxonomy" id="217067"/>
    <lineage>
        <taxon>Bacteria</taxon>
        <taxon>Pseudomonadati</taxon>
        <taxon>Pseudomonadota</taxon>
        <taxon>Alphaproteobacteria</taxon>
        <taxon>Hyphomicrobiales</taxon>
        <taxon>Xanthobacteraceae</taxon>
        <taxon>Labrys</taxon>
    </lineage>
</organism>
<reference evidence="1 2" key="1">
    <citation type="submission" date="2023-07" db="EMBL/GenBank/DDBJ databases">
        <title>Genomic Encyclopedia of Type Strains, Phase IV (KMG-IV): sequencing the most valuable type-strain genomes for metagenomic binning, comparative biology and taxonomic classification.</title>
        <authorList>
            <person name="Goeker M."/>
        </authorList>
    </citation>
    <scope>NUCLEOTIDE SEQUENCE [LARGE SCALE GENOMIC DNA]</scope>
    <source>
        <strain evidence="1 2">DSM 5896</strain>
    </source>
</reference>
<keyword evidence="2" id="KW-1185">Reference proteome</keyword>
<comment type="caution">
    <text evidence="1">The sequence shown here is derived from an EMBL/GenBank/DDBJ whole genome shotgun (WGS) entry which is preliminary data.</text>
</comment>
<evidence type="ECO:0000313" key="1">
    <source>
        <dbReference type="EMBL" id="MDQ0393184.1"/>
    </source>
</evidence>
<name>A0ABU0FEZ2_9HYPH</name>
<protein>
    <submittedName>
        <fullName evidence="1">Uncharacterized protein</fullName>
    </submittedName>
</protein>
<sequence>MKTIQLVRSIINQNYPHLGGIGEIKAARRRIKKEKEKWNP</sequence>